<dbReference type="PANTHER" id="PTHR32305">
    <property type="match status" value="1"/>
</dbReference>
<dbReference type="Proteomes" id="UP000074664">
    <property type="component" value="Unassembled WGS sequence"/>
</dbReference>
<dbReference type="EMBL" id="FIGH01000020">
    <property type="protein sequence ID" value="CYU92861.1"/>
    <property type="molecule type" value="Genomic_DNA"/>
</dbReference>
<dbReference type="NCBIfam" id="TIGR03696">
    <property type="entry name" value="Rhs_assc_core"/>
    <property type="match status" value="1"/>
</dbReference>
<dbReference type="RefSeq" id="WP_079398197.1">
    <property type="nucleotide sequence ID" value="NZ_FIFM01000031.1"/>
</dbReference>
<dbReference type="PANTHER" id="PTHR32305:SF17">
    <property type="entry name" value="TRNA NUCLEASE WAPA"/>
    <property type="match status" value="1"/>
</dbReference>
<gene>
    <name evidence="2" type="primary">wapA_2</name>
    <name evidence="2" type="ORF">ERS132392_02281</name>
</gene>
<keyword evidence="1" id="KW-0175">Coiled coil</keyword>
<reference evidence="2 3" key="1">
    <citation type="submission" date="2016-02" db="EMBL/GenBank/DDBJ databases">
        <authorList>
            <consortium name="Pathogen Informatics"/>
        </authorList>
    </citation>
    <scope>NUCLEOTIDE SEQUENCE [LARGE SCALE GENOMIC DNA]</scope>
    <source>
        <strain evidence="2 3">LSS30</strain>
    </source>
</reference>
<organism evidence="2 3">
    <name type="scientific">Streptococcus suis</name>
    <dbReference type="NCBI Taxonomy" id="1307"/>
    <lineage>
        <taxon>Bacteria</taxon>
        <taxon>Bacillati</taxon>
        <taxon>Bacillota</taxon>
        <taxon>Bacilli</taxon>
        <taxon>Lactobacillales</taxon>
        <taxon>Streptococcaceae</taxon>
        <taxon>Streptococcus</taxon>
    </lineage>
</organism>
<sequence length="650" mass="72668">MVNPPSEDNLPGEDEVLYRSQVQDVLIPYTTKEDTYNYYETRNYVNNVNQQHTQVLQTYDDQLQKRETYVYGNGRATYTNESTGDSYHYLTSQSGSVTGLTQNGQAVASSSYALYGATKQTTDTTGNPFAYNGEARDITGLDYLRARYYDNQAGTFLTADSYSGSQTDPLSQNLYAYVQNNPANYTDPSGHIRSPHLMLDDRFGGKVYDSPRPLINTDDGTLYAPSTPEHKAHQIRQQQTGNYSYVYTPKVYSNTPIIKPTSYAQAQAQRDRAREQALAEQRRQQNIRNEYSRATGSKGKAKLREAQNLFKNWGKALEETLKHVCNPQTTKGKDSGTRNKPTISVADFRKIEEANKYGLTVAEKAKIDKMSMSDLKSQYSSVIGNYNTYVGTGYFNPLGIGENRAVIERYKVLKAEEEAKAAAQAAELAKYQAWNIYDTIRATGLKPDGSKPSKAELDIANSGWYPWLKGMTQGAQLVSSISSAYVGYQSYYGKPILGVDTNYIQTAKAKINEKLFNFDDIDSGFKAIDTDTLPVKTYSERFQNSTGNRIAEEFVADLTSNQTNRSLVKSYENDGGMSVAEIDFETLGLEKVQSIQTQYGTGRRGNLPDGTNVILRPGSSSKEGVYLSQPTIEFQTRKIGGVNYKIRYLE</sequence>
<comment type="caution">
    <text evidence="2">The sequence shown here is derived from an EMBL/GenBank/DDBJ whole genome shotgun (WGS) entry which is preliminary data.</text>
</comment>
<evidence type="ECO:0000313" key="3">
    <source>
        <dbReference type="Proteomes" id="UP000074664"/>
    </source>
</evidence>
<dbReference type="Gene3D" id="2.180.10.10">
    <property type="entry name" value="RHS repeat-associated core"/>
    <property type="match status" value="1"/>
</dbReference>
<accession>A0AAN2UT69</accession>
<evidence type="ECO:0000256" key="1">
    <source>
        <dbReference type="SAM" id="Coils"/>
    </source>
</evidence>
<name>A0AAN2UT69_STRSU</name>
<dbReference type="AlphaFoldDB" id="A0AAN2UT69"/>
<dbReference type="InterPro" id="IPR050708">
    <property type="entry name" value="T6SS_VgrG/RHS"/>
</dbReference>
<evidence type="ECO:0000313" key="2">
    <source>
        <dbReference type="EMBL" id="CYU92861.1"/>
    </source>
</evidence>
<proteinExistence type="predicted"/>
<feature type="coiled-coil region" evidence="1">
    <location>
        <begin position="263"/>
        <end position="290"/>
    </location>
</feature>
<dbReference type="InterPro" id="IPR022385">
    <property type="entry name" value="Rhs_assc_core"/>
</dbReference>
<protein>
    <submittedName>
        <fullName evidence="2">Cell wall-associated polypeptide CWBP200</fullName>
    </submittedName>
</protein>